<gene>
    <name evidence="8" type="ORF">C7378_0018</name>
</gene>
<dbReference type="Proteomes" id="UP000295210">
    <property type="component" value="Unassembled WGS sequence"/>
</dbReference>
<dbReference type="UniPathway" id="UPA00124"/>
<dbReference type="EC" id="5.1.3.13" evidence="3 7"/>
<evidence type="ECO:0000313" key="8">
    <source>
        <dbReference type="EMBL" id="TCK75039.1"/>
    </source>
</evidence>
<dbReference type="Pfam" id="PF00908">
    <property type="entry name" value="dTDP_sugar_isom"/>
    <property type="match status" value="1"/>
</dbReference>
<evidence type="ECO:0000256" key="6">
    <source>
        <dbReference type="PIRSR" id="PIRSR600888-3"/>
    </source>
</evidence>
<sequence length="181" mass="20318">MKVTETSLPGVLLLEPRLFTDSRGWFAEFYNERVFAEAGLPSHFIQDNQSHSTEGVLRGMHYQLGAPQGKLVRVLSGTIYDAVVDLRPGSPTRGQWAGFELSSENRHILWIPEDFAHGFKVLSKTADVLYKVTKPYDSRAERTLRWDDPEVNILWPGSATPVLSSKDADGKFWSEAELPVA</sequence>
<feature type="site" description="Participates in a stacking interaction with the thymidine ring of dTDP-4-oxo-6-deoxyglucose" evidence="6">
    <location>
        <position position="136"/>
    </location>
</feature>
<dbReference type="OrthoDB" id="9800680at2"/>
<evidence type="ECO:0000256" key="3">
    <source>
        <dbReference type="ARBA" id="ARBA00012098"/>
    </source>
</evidence>
<dbReference type="PANTHER" id="PTHR21047">
    <property type="entry name" value="DTDP-6-DEOXY-D-GLUCOSE-3,5 EPIMERASE"/>
    <property type="match status" value="1"/>
</dbReference>
<dbReference type="AlphaFoldDB" id="A0A4R1LEH3"/>
<keyword evidence="9" id="KW-1185">Reference proteome</keyword>
<dbReference type="RefSeq" id="WP_131990503.1">
    <property type="nucleotide sequence ID" value="NZ_SMGK01000001.1"/>
</dbReference>
<dbReference type="InterPro" id="IPR000888">
    <property type="entry name" value="RmlC-like"/>
</dbReference>
<dbReference type="Gene3D" id="2.60.120.10">
    <property type="entry name" value="Jelly Rolls"/>
    <property type="match status" value="1"/>
</dbReference>
<dbReference type="GO" id="GO:0005829">
    <property type="term" value="C:cytosol"/>
    <property type="evidence" value="ECO:0007669"/>
    <property type="project" value="TreeGrafter"/>
</dbReference>
<evidence type="ECO:0000256" key="5">
    <source>
        <dbReference type="PIRSR" id="PIRSR600888-1"/>
    </source>
</evidence>
<reference evidence="8 9" key="1">
    <citation type="submission" date="2019-03" db="EMBL/GenBank/DDBJ databases">
        <title>Genomic Encyclopedia of Type Strains, Phase IV (KMG-IV): sequencing the most valuable type-strain genomes for metagenomic binning, comparative biology and taxonomic classification.</title>
        <authorList>
            <person name="Goeker M."/>
        </authorList>
    </citation>
    <scope>NUCLEOTIDE SEQUENCE [LARGE SCALE GENOMIC DNA]</scope>
    <source>
        <strain evidence="8 9">DSM 103428</strain>
    </source>
</reference>
<comment type="pathway">
    <text evidence="7">Carbohydrate biosynthesis; dTDP-L-rhamnose biosynthesis.</text>
</comment>
<name>A0A4R1LEH3_9BACT</name>
<accession>A0A4R1LEH3</accession>
<evidence type="ECO:0000313" key="9">
    <source>
        <dbReference type="Proteomes" id="UP000295210"/>
    </source>
</evidence>
<dbReference type="CDD" id="cd00438">
    <property type="entry name" value="cupin_RmlC"/>
    <property type="match status" value="1"/>
</dbReference>
<proteinExistence type="inferred from homology"/>
<dbReference type="EMBL" id="SMGK01000001">
    <property type="protein sequence ID" value="TCK75039.1"/>
    <property type="molecule type" value="Genomic_DNA"/>
</dbReference>
<comment type="subunit">
    <text evidence="7">Homodimer.</text>
</comment>
<dbReference type="GO" id="GO:0019305">
    <property type="term" value="P:dTDP-rhamnose biosynthetic process"/>
    <property type="evidence" value="ECO:0007669"/>
    <property type="project" value="UniProtKB-UniRule"/>
</dbReference>
<dbReference type="InterPro" id="IPR011051">
    <property type="entry name" value="RmlC_Cupin_sf"/>
</dbReference>
<comment type="catalytic activity">
    <reaction evidence="1 7">
        <text>dTDP-4-dehydro-6-deoxy-alpha-D-glucose = dTDP-4-dehydro-beta-L-rhamnose</text>
        <dbReference type="Rhea" id="RHEA:16969"/>
        <dbReference type="ChEBI" id="CHEBI:57649"/>
        <dbReference type="ChEBI" id="CHEBI:62830"/>
        <dbReference type="EC" id="5.1.3.13"/>
    </reaction>
</comment>
<dbReference type="GO" id="GO:0000271">
    <property type="term" value="P:polysaccharide biosynthetic process"/>
    <property type="evidence" value="ECO:0007669"/>
    <property type="project" value="TreeGrafter"/>
</dbReference>
<keyword evidence="7" id="KW-0413">Isomerase</keyword>
<dbReference type="NCBIfam" id="TIGR01221">
    <property type="entry name" value="rmlC"/>
    <property type="match status" value="1"/>
</dbReference>
<feature type="active site" description="Proton donor" evidence="5">
    <location>
        <position position="130"/>
    </location>
</feature>
<evidence type="ECO:0000256" key="4">
    <source>
        <dbReference type="ARBA" id="ARBA00019595"/>
    </source>
</evidence>
<dbReference type="InterPro" id="IPR014710">
    <property type="entry name" value="RmlC-like_jellyroll"/>
</dbReference>
<evidence type="ECO:0000256" key="1">
    <source>
        <dbReference type="ARBA" id="ARBA00001298"/>
    </source>
</evidence>
<comment type="caution">
    <text evidence="8">The sequence shown here is derived from an EMBL/GenBank/DDBJ whole genome shotgun (WGS) entry which is preliminary data.</text>
</comment>
<protein>
    <recommendedName>
        <fullName evidence="4 7">dTDP-4-dehydrorhamnose 3,5-epimerase</fullName>
        <ecNumber evidence="3 7">5.1.3.13</ecNumber>
    </recommendedName>
    <alternativeName>
        <fullName evidence="7">Thymidine diphospho-4-keto-rhamnose 3,5-epimerase</fullName>
    </alternativeName>
</protein>
<comment type="function">
    <text evidence="2 7">Catalyzes the epimerization of the C3' and C5'positions of dTDP-6-deoxy-D-xylo-4-hexulose, forming dTDP-6-deoxy-L-lyxo-4-hexulose.</text>
</comment>
<dbReference type="GO" id="GO:0008830">
    <property type="term" value="F:dTDP-4-dehydrorhamnose 3,5-epimerase activity"/>
    <property type="evidence" value="ECO:0007669"/>
    <property type="project" value="UniProtKB-UniRule"/>
</dbReference>
<feature type="active site" description="Proton acceptor" evidence="5">
    <location>
        <position position="61"/>
    </location>
</feature>
<organism evidence="8 9">
    <name type="scientific">Acidipila rosea</name>
    <dbReference type="NCBI Taxonomy" id="768535"/>
    <lineage>
        <taxon>Bacteria</taxon>
        <taxon>Pseudomonadati</taxon>
        <taxon>Acidobacteriota</taxon>
        <taxon>Terriglobia</taxon>
        <taxon>Terriglobales</taxon>
        <taxon>Acidobacteriaceae</taxon>
        <taxon>Acidipila</taxon>
    </lineage>
</organism>
<dbReference type="PANTHER" id="PTHR21047:SF2">
    <property type="entry name" value="THYMIDINE DIPHOSPHO-4-KETO-RHAMNOSE 3,5-EPIMERASE"/>
    <property type="match status" value="1"/>
</dbReference>
<evidence type="ECO:0000256" key="2">
    <source>
        <dbReference type="ARBA" id="ARBA00001997"/>
    </source>
</evidence>
<dbReference type="SUPFAM" id="SSF51182">
    <property type="entry name" value="RmlC-like cupins"/>
    <property type="match status" value="1"/>
</dbReference>
<evidence type="ECO:0000256" key="7">
    <source>
        <dbReference type="RuleBase" id="RU364069"/>
    </source>
</evidence>
<comment type="similarity">
    <text evidence="7">Belongs to the dTDP-4-dehydrorhamnose 3,5-epimerase family.</text>
</comment>